<accession>A0ABY5MGE3</accession>
<dbReference type="Proteomes" id="UP001342418">
    <property type="component" value="Chromosome"/>
</dbReference>
<organism evidence="1 2">
    <name type="scientific">Nitratireductor thuwali</name>
    <dbReference type="NCBI Taxonomy" id="2267699"/>
    <lineage>
        <taxon>Bacteria</taxon>
        <taxon>Pseudomonadati</taxon>
        <taxon>Pseudomonadota</taxon>
        <taxon>Alphaproteobacteria</taxon>
        <taxon>Hyphomicrobiales</taxon>
        <taxon>Phyllobacteriaceae</taxon>
        <taxon>Nitratireductor</taxon>
    </lineage>
</organism>
<dbReference type="RefSeq" id="WP_338528890.1">
    <property type="nucleotide sequence ID" value="NZ_CP030941.1"/>
</dbReference>
<sequence>MPQLNLSLAIAGALIIAISLVSQKMKHYPVSEPMVAVTLGIVVGPVALDVIDLRTWGDRHAIIEQVARIGSPWGLWA</sequence>
<protein>
    <recommendedName>
        <fullName evidence="3">Sodium:proton antiporter</fullName>
    </recommendedName>
</protein>
<evidence type="ECO:0000313" key="2">
    <source>
        <dbReference type="Proteomes" id="UP001342418"/>
    </source>
</evidence>
<reference evidence="1 2" key="1">
    <citation type="submission" date="2018-07" db="EMBL/GenBank/DDBJ databases">
        <title>Genome sequence of Nitratireductor thuwali#1536.</title>
        <authorList>
            <person name="Michoud G."/>
            <person name="Merlino G."/>
            <person name="Sefrji F.O."/>
            <person name="Daffonchio D."/>
        </authorList>
    </citation>
    <scope>NUCLEOTIDE SEQUENCE [LARGE SCALE GENOMIC DNA]</scope>
    <source>
        <strain evidence="2">Nit1536</strain>
    </source>
</reference>
<evidence type="ECO:0000313" key="1">
    <source>
        <dbReference type="EMBL" id="UUP16472.1"/>
    </source>
</evidence>
<evidence type="ECO:0008006" key="3">
    <source>
        <dbReference type="Google" id="ProtNLM"/>
    </source>
</evidence>
<dbReference type="EMBL" id="CP030941">
    <property type="protein sequence ID" value="UUP16472.1"/>
    <property type="molecule type" value="Genomic_DNA"/>
</dbReference>
<proteinExistence type="predicted"/>
<gene>
    <name evidence="1" type="ORF">NTH_00919</name>
</gene>
<name>A0ABY5MGE3_9HYPH</name>
<keyword evidence="2" id="KW-1185">Reference proteome</keyword>